<organism evidence="1 2">
    <name type="scientific">Pedobacter polaris</name>
    <dbReference type="NCBI Taxonomy" id="2571273"/>
    <lineage>
        <taxon>Bacteria</taxon>
        <taxon>Pseudomonadati</taxon>
        <taxon>Bacteroidota</taxon>
        <taxon>Sphingobacteriia</taxon>
        <taxon>Sphingobacteriales</taxon>
        <taxon>Sphingobacteriaceae</taxon>
        <taxon>Pedobacter</taxon>
    </lineage>
</organism>
<dbReference type="RefSeq" id="WP_136840706.1">
    <property type="nucleotide sequence ID" value="NZ_SWBR01000002.1"/>
</dbReference>
<dbReference type="OrthoDB" id="798617at2"/>
<comment type="caution">
    <text evidence="1">The sequence shown here is derived from an EMBL/GenBank/DDBJ whole genome shotgun (WGS) entry which is preliminary data.</text>
</comment>
<protein>
    <submittedName>
        <fullName evidence="1">Uncharacterized protein</fullName>
    </submittedName>
</protein>
<sequence>MKKFPFNHAGFQSLQQELYLLSDEVLINEAAQIEINFDQWMNEHFTLSEQQFRYLKTIDPRVKKLLTIYTSFAIGNRLSISLNKAEPSSDDDQGKIIWPKSTLTACYNSNNSYVVSGSLEINISYQRQYSNCLFQQQDDIYLSV</sequence>
<proteinExistence type="predicted"/>
<gene>
    <name evidence="1" type="ORF">FA048_10820</name>
</gene>
<keyword evidence="2" id="KW-1185">Reference proteome</keyword>
<dbReference type="AlphaFoldDB" id="A0A4U1CRH0"/>
<reference evidence="1 2" key="1">
    <citation type="submission" date="2019-04" db="EMBL/GenBank/DDBJ databases">
        <title>Pedobacter sp. RP-3-22 sp. nov., isolated from Arctic soil.</title>
        <authorList>
            <person name="Dahal R.H."/>
            <person name="Kim D.-U."/>
        </authorList>
    </citation>
    <scope>NUCLEOTIDE SEQUENCE [LARGE SCALE GENOMIC DNA]</scope>
    <source>
        <strain evidence="1 2">RP-3-22</strain>
    </source>
</reference>
<evidence type="ECO:0000313" key="1">
    <source>
        <dbReference type="EMBL" id="TKC10661.1"/>
    </source>
</evidence>
<evidence type="ECO:0000313" key="2">
    <source>
        <dbReference type="Proteomes" id="UP000309488"/>
    </source>
</evidence>
<accession>A0A4U1CRH0</accession>
<dbReference type="EMBL" id="SWBR01000002">
    <property type="protein sequence ID" value="TKC10661.1"/>
    <property type="molecule type" value="Genomic_DNA"/>
</dbReference>
<dbReference type="Proteomes" id="UP000309488">
    <property type="component" value="Unassembled WGS sequence"/>
</dbReference>
<name>A0A4U1CRH0_9SPHI</name>